<dbReference type="InterPro" id="IPR009787">
    <property type="entry name" value="Jagunal"/>
</dbReference>
<reference evidence="8 9" key="1">
    <citation type="submission" date="2024-05" db="EMBL/GenBank/DDBJ databases">
        <title>Genetic variation in Jamaican populations of the coffee berry borer (Hypothenemus hampei).</title>
        <authorList>
            <person name="Errbii M."/>
            <person name="Myrie A."/>
        </authorList>
    </citation>
    <scope>NUCLEOTIDE SEQUENCE [LARGE SCALE GENOMIC DNA]</scope>
    <source>
        <strain evidence="8">JA-Hopewell-2020-01-JO</strain>
        <tissue evidence="8">Whole body</tissue>
    </source>
</reference>
<evidence type="ECO:0000256" key="6">
    <source>
        <dbReference type="ARBA" id="ARBA00023136"/>
    </source>
</evidence>
<feature type="transmembrane region" description="Helical" evidence="7">
    <location>
        <begin position="164"/>
        <end position="188"/>
    </location>
</feature>
<comment type="caution">
    <text evidence="8">The sequence shown here is derived from an EMBL/GenBank/DDBJ whole genome shotgun (WGS) entry which is preliminary data.</text>
</comment>
<keyword evidence="6 7" id="KW-0472">Membrane</keyword>
<accession>A0ABD1ECK5</accession>
<evidence type="ECO:0000256" key="5">
    <source>
        <dbReference type="ARBA" id="ARBA00022989"/>
    </source>
</evidence>
<dbReference type="EMBL" id="JBDJPC010000008">
    <property type="protein sequence ID" value="KAL1492383.1"/>
    <property type="molecule type" value="Genomic_DNA"/>
</dbReference>
<proteinExistence type="inferred from homology"/>
<feature type="transmembrane region" description="Helical" evidence="7">
    <location>
        <begin position="114"/>
        <end position="133"/>
    </location>
</feature>
<evidence type="ECO:0000256" key="4">
    <source>
        <dbReference type="ARBA" id="ARBA00022824"/>
    </source>
</evidence>
<keyword evidence="5 7" id="KW-1133">Transmembrane helix</keyword>
<evidence type="ECO:0000256" key="1">
    <source>
        <dbReference type="ARBA" id="ARBA00004477"/>
    </source>
</evidence>
<evidence type="ECO:0008006" key="10">
    <source>
        <dbReference type="Google" id="ProtNLM"/>
    </source>
</evidence>
<evidence type="ECO:0000313" key="8">
    <source>
        <dbReference type="EMBL" id="KAL1492383.1"/>
    </source>
</evidence>
<evidence type="ECO:0000313" key="9">
    <source>
        <dbReference type="Proteomes" id="UP001566132"/>
    </source>
</evidence>
<evidence type="ECO:0000256" key="3">
    <source>
        <dbReference type="ARBA" id="ARBA00022692"/>
    </source>
</evidence>
<dbReference type="AlphaFoldDB" id="A0ABD1ECK5"/>
<keyword evidence="4" id="KW-0256">Endoplasmic reticulum</keyword>
<evidence type="ECO:0000256" key="2">
    <source>
        <dbReference type="ARBA" id="ARBA00008462"/>
    </source>
</evidence>
<dbReference type="Proteomes" id="UP001566132">
    <property type="component" value="Unassembled WGS sequence"/>
</dbReference>
<organism evidence="8 9">
    <name type="scientific">Hypothenemus hampei</name>
    <name type="common">Coffee berry borer</name>
    <dbReference type="NCBI Taxonomy" id="57062"/>
    <lineage>
        <taxon>Eukaryota</taxon>
        <taxon>Metazoa</taxon>
        <taxon>Ecdysozoa</taxon>
        <taxon>Arthropoda</taxon>
        <taxon>Hexapoda</taxon>
        <taxon>Insecta</taxon>
        <taxon>Pterygota</taxon>
        <taxon>Neoptera</taxon>
        <taxon>Endopterygota</taxon>
        <taxon>Coleoptera</taxon>
        <taxon>Polyphaga</taxon>
        <taxon>Cucujiformia</taxon>
        <taxon>Curculionidae</taxon>
        <taxon>Scolytinae</taxon>
        <taxon>Hypothenemus</taxon>
    </lineage>
</organism>
<dbReference type="PANTHER" id="PTHR20955:SF1">
    <property type="entry name" value="PROTEIN JAGUNAL HOMOLOG 1"/>
    <property type="match status" value="1"/>
</dbReference>
<gene>
    <name evidence="8" type="ORF">ABEB36_010636</name>
</gene>
<dbReference type="PANTHER" id="PTHR20955">
    <property type="entry name" value="PROTEIN JAGUNAL HOMOLOG 1"/>
    <property type="match status" value="1"/>
</dbReference>
<name>A0ABD1ECK5_HYPHA</name>
<keyword evidence="3 7" id="KW-0812">Transmembrane</keyword>
<dbReference type="GO" id="GO:0005789">
    <property type="term" value="C:endoplasmic reticulum membrane"/>
    <property type="evidence" value="ECO:0007669"/>
    <property type="project" value="UniProtKB-SubCell"/>
</dbReference>
<dbReference type="Pfam" id="PF07086">
    <property type="entry name" value="Jagunal"/>
    <property type="match status" value="1"/>
</dbReference>
<evidence type="ECO:0000256" key="7">
    <source>
        <dbReference type="SAM" id="Phobius"/>
    </source>
</evidence>
<protein>
    <recommendedName>
        <fullName evidence="10">Protein jagunal</fullName>
    </recommendedName>
</protein>
<feature type="transmembrane region" description="Helical" evidence="7">
    <location>
        <begin position="83"/>
        <end position="102"/>
    </location>
</feature>
<comment type="subcellular location">
    <subcellularLocation>
        <location evidence="1">Endoplasmic reticulum membrane</location>
        <topology evidence="1">Multi-pass membrane protein</topology>
    </subcellularLocation>
</comment>
<sequence length="201" mass="23657">MATRGVPSDWSSSGMDGLDHGYRQRIAAHYQASATAKSRLKYCMFLHYMMALLMLAKLVPFILDKFNFFILAIEELEVPEPLGWEWVWLFGIFSSFFCLNGIKKNNYTSIKNYICSIIIFGYLPLIYGAVYWFPEAYMFIFHKGDGFRDGWYDIQLWKGYPYGLLWFAFIIPGFQLHSFTMYFSIALLRAWKPRSLRNKDD</sequence>
<keyword evidence="9" id="KW-1185">Reference proteome</keyword>
<comment type="similarity">
    <text evidence="2">Belongs to the jagunal family.</text>
</comment>
<feature type="transmembrane region" description="Helical" evidence="7">
    <location>
        <begin position="45"/>
        <end position="63"/>
    </location>
</feature>